<dbReference type="EMBL" id="CAGS01000096">
    <property type="protein sequence ID" value="CCF83100.1"/>
    <property type="molecule type" value="Genomic_DNA"/>
</dbReference>
<sequence length="80" mass="8792">MRAPVVHHAAVGGCMRTGRCKDERRSLAWHWLCGAFPDGLALAGGVAGGDAFPCMTVDVKRLGRLGAIRREQIWRRQHPT</sequence>
<evidence type="ECO:0000313" key="2">
    <source>
        <dbReference type="Proteomes" id="UP000004221"/>
    </source>
</evidence>
<reference evidence="1 2" key="1">
    <citation type="journal article" date="2012" name="ISME J.">
        <title>Nitrification expanded: discovery, physiology and genomics of a nitrite-oxidizing bacterium from the phylum Chloroflexi.</title>
        <authorList>
            <person name="Sorokin D.Y."/>
            <person name="Lucker S."/>
            <person name="Vejmelkova D."/>
            <person name="Kostrikina N.A."/>
            <person name="Kleerebezem R."/>
            <person name="Rijpstra W.I."/>
            <person name="Damste J.S."/>
            <person name="Le Paslier D."/>
            <person name="Muyzer G."/>
            <person name="Wagner M."/>
            <person name="van Loosdrecht M.C."/>
            <person name="Daims H."/>
        </authorList>
    </citation>
    <scope>NUCLEOTIDE SEQUENCE [LARGE SCALE GENOMIC DNA]</scope>
    <source>
        <strain evidence="2">none</strain>
    </source>
</reference>
<comment type="caution">
    <text evidence="1">The sequence shown here is derived from an EMBL/GenBank/DDBJ whole genome shotgun (WGS) entry which is preliminary data.</text>
</comment>
<gene>
    <name evidence="1" type="ORF">NITHO_1850002</name>
</gene>
<accession>I4EEI8</accession>
<keyword evidence="2" id="KW-1185">Reference proteome</keyword>
<organism evidence="1 2">
    <name type="scientific">Nitrolancea hollandica Lb</name>
    <dbReference type="NCBI Taxonomy" id="1129897"/>
    <lineage>
        <taxon>Bacteria</taxon>
        <taxon>Pseudomonadati</taxon>
        <taxon>Thermomicrobiota</taxon>
        <taxon>Thermomicrobia</taxon>
        <taxon>Sphaerobacterales</taxon>
        <taxon>Sphaerobacterineae</taxon>
        <taxon>Sphaerobacteraceae</taxon>
        <taxon>Nitrolancea</taxon>
    </lineage>
</organism>
<dbReference type="AlphaFoldDB" id="I4EEI8"/>
<evidence type="ECO:0000313" key="1">
    <source>
        <dbReference type="EMBL" id="CCF83100.1"/>
    </source>
</evidence>
<name>I4EEI8_9BACT</name>
<protein>
    <submittedName>
        <fullName evidence="1">Uncharacterized protein</fullName>
    </submittedName>
</protein>
<dbReference type="Proteomes" id="UP000004221">
    <property type="component" value="Unassembled WGS sequence"/>
</dbReference>
<proteinExistence type="predicted"/>